<organism evidence="2 3">
    <name type="scientific">Phytophthora infestans</name>
    <name type="common">Potato late blight agent</name>
    <name type="synonym">Botrytis infestans</name>
    <dbReference type="NCBI Taxonomy" id="4787"/>
    <lineage>
        <taxon>Eukaryota</taxon>
        <taxon>Sar</taxon>
        <taxon>Stramenopiles</taxon>
        <taxon>Oomycota</taxon>
        <taxon>Peronosporomycetes</taxon>
        <taxon>Peronosporales</taxon>
        <taxon>Peronosporaceae</taxon>
        <taxon>Phytophthora</taxon>
    </lineage>
</organism>
<evidence type="ECO:0000313" key="3">
    <source>
        <dbReference type="Proteomes" id="UP000704712"/>
    </source>
</evidence>
<evidence type="ECO:0000313" key="2">
    <source>
        <dbReference type="EMBL" id="KAF4132338.1"/>
    </source>
</evidence>
<comment type="caution">
    <text evidence="2">The sequence shown here is derived from an EMBL/GenBank/DDBJ whole genome shotgun (WGS) entry which is preliminary data.</text>
</comment>
<dbReference type="EMBL" id="JAACNO010002552">
    <property type="protein sequence ID" value="KAF4132338.1"/>
    <property type="molecule type" value="Genomic_DNA"/>
</dbReference>
<feature type="compositionally biased region" description="Basic and acidic residues" evidence="1">
    <location>
        <begin position="146"/>
        <end position="160"/>
    </location>
</feature>
<feature type="compositionally biased region" description="Polar residues" evidence="1">
    <location>
        <begin position="241"/>
        <end position="253"/>
    </location>
</feature>
<proteinExistence type="predicted"/>
<gene>
    <name evidence="2" type="ORF">GN958_ATG18455</name>
</gene>
<feature type="compositionally biased region" description="Basic and acidic residues" evidence="1">
    <location>
        <begin position="63"/>
        <end position="88"/>
    </location>
</feature>
<feature type="compositionally biased region" description="Polar residues" evidence="1">
    <location>
        <begin position="98"/>
        <end position="112"/>
    </location>
</feature>
<reference evidence="2" key="1">
    <citation type="submission" date="2020-03" db="EMBL/GenBank/DDBJ databases">
        <title>Hybrid Assembly of Korean Phytophthora infestans isolates.</title>
        <authorList>
            <person name="Prokchorchik M."/>
            <person name="Lee Y."/>
            <person name="Seo J."/>
            <person name="Cho J.-H."/>
            <person name="Park Y.-E."/>
            <person name="Jang D.-C."/>
            <person name="Im J.-S."/>
            <person name="Choi J.-G."/>
            <person name="Park H.-J."/>
            <person name="Lee G.-B."/>
            <person name="Lee Y.-G."/>
            <person name="Hong S.-Y."/>
            <person name="Cho K."/>
            <person name="Sohn K.H."/>
        </authorList>
    </citation>
    <scope>NUCLEOTIDE SEQUENCE</scope>
    <source>
        <strain evidence="2">KR_2_A2</strain>
    </source>
</reference>
<feature type="compositionally biased region" description="Polar residues" evidence="1">
    <location>
        <begin position="488"/>
        <end position="500"/>
    </location>
</feature>
<feature type="compositionally biased region" description="Basic and acidic residues" evidence="1">
    <location>
        <begin position="115"/>
        <end position="136"/>
    </location>
</feature>
<name>A0A8S9U2D3_PHYIN</name>
<protein>
    <submittedName>
        <fullName evidence="2">Uncharacterized protein</fullName>
    </submittedName>
</protein>
<accession>A0A8S9U2D3</accession>
<dbReference type="AlphaFoldDB" id="A0A8S9U2D3"/>
<evidence type="ECO:0000256" key="1">
    <source>
        <dbReference type="SAM" id="MobiDB-lite"/>
    </source>
</evidence>
<feature type="region of interest" description="Disordered" evidence="1">
    <location>
        <begin position="1"/>
        <end position="316"/>
    </location>
</feature>
<feature type="region of interest" description="Disordered" evidence="1">
    <location>
        <begin position="519"/>
        <end position="541"/>
    </location>
</feature>
<sequence length="655" mass="73603">MPLGNDSRASRRPLPRQLDMSGWSGDGSSATHIDRTSRASRDADDFNYNRTLEDISGYDTFEENDRPLRHSREESRRSRSSRTSDFDRGSFSSGHSMTRGSTLSTDFTSLGSSRDAPRGDRESRQDNQRDVDEFIHRDRRVSSRWSQRDEPRTSDHERSRQRASASDSMSYSSIRYGESENYESNDKADSIRGAESPVSVRVASSVKSFGNEDDESVRKAPAIRTSSLAPSFENQDEQRLSRTNSETSISPASPRSDCDSGPQRSRDRYPELSISSPLPADRASDRRVRPSSPGSSVSATSTAASRKSSRSTESSMRDLRENLYAFRKQMREVFIRVEDMVDVHRSFFKSDPSTGTPIFREELEHEAEKLANETFEQLADLRKHFTLLSKDFQRSETATYEQSVPKRDKRSPLSVLETSPRPIRASHTTSIRLSDDENNSAKGSDHPEDDTSECVSAASENNDEPLHMEQSSSIRHSSQDSDNGTPRPLTSTNLSSQLESSWRKNSDAESIALSDISARTKTRAPSVVSDTSSLRSKREPDADSIFKDFDKRMEQIRCSLNAIASGKKPIQHYGNTLSIATPPKHFTGGGASSPIRAMMDVTRARTTLCEASRITRRLDTKEDDDRPRHGGREAELRQLLQELNHINSRNENEED</sequence>
<feature type="compositionally biased region" description="Polar residues" evidence="1">
    <location>
        <begin position="224"/>
        <end position="233"/>
    </location>
</feature>
<feature type="compositionally biased region" description="Low complexity" evidence="1">
    <location>
        <begin position="164"/>
        <end position="173"/>
    </location>
</feature>
<dbReference type="Proteomes" id="UP000704712">
    <property type="component" value="Unassembled WGS sequence"/>
</dbReference>
<feature type="region of interest" description="Disordered" evidence="1">
    <location>
        <begin position="395"/>
        <end position="506"/>
    </location>
</feature>
<feature type="compositionally biased region" description="Low complexity" evidence="1">
    <location>
        <begin position="470"/>
        <end position="482"/>
    </location>
</feature>
<feature type="compositionally biased region" description="Basic and acidic residues" evidence="1">
    <location>
        <begin position="32"/>
        <end position="44"/>
    </location>
</feature>
<feature type="compositionally biased region" description="Low complexity" evidence="1">
    <location>
        <begin position="290"/>
        <end position="314"/>
    </location>
</feature>